<dbReference type="STRING" id="1416779.SAMN05444409_1822"/>
<sequence length="40" mass="4745">MLSKLNSDQLKKRKLLLRYNNFTDIISNNLILPLTSLHKF</sequence>
<name>A0A1N6GFT3_9FLAO</name>
<dbReference type="AlphaFoldDB" id="A0A1N6GFT3"/>
<protein>
    <submittedName>
        <fullName evidence="1">Uncharacterized protein</fullName>
    </submittedName>
</protein>
<accession>A0A1N6GFT3</accession>
<dbReference type="EMBL" id="FSRK01000001">
    <property type="protein sequence ID" value="SIO06331.1"/>
    <property type="molecule type" value="Genomic_DNA"/>
</dbReference>
<dbReference type="Proteomes" id="UP000185207">
    <property type="component" value="Unassembled WGS sequence"/>
</dbReference>
<keyword evidence="2" id="KW-1185">Reference proteome</keyword>
<gene>
    <name evidence="1" type="ORF">SAMN05444409_1822</name>
</gene>
<evidence type="ECO:0000313" key="1">
    <source>
        <dbReference type="EMBL" id="SIO06331.1"/>
    </source>
</evidence>
<organism evidence="1 2">
    <name type="scientific">Epilithonimonas zeae</name>
    <dbReference type="NCBI Taxonomy" id="1416779"/>
    <lineage>
        <taxon>Bacteria</taxon>
        <taxon>Pseudomonadati</taxon>
        <taxon>Bacteroidota</taxon>
        <taxon>Flavobacteriia</taxon>
        <taxon>Flavobacteriales</taxon>
        <taxon>Weeksellaceae</taxon>
        <taxon>Chryseobacterium group</taxon>
        <taxon>Epilithonimonas</taxon>
    </lineage>
</organism>
<proteinExistence type="predicted"/>
<evidence type="ECO:0000313" key="2">
    <source>
        <dbReference type="Proteomes" id="UP000185207"/>
    </source>
</evidence>
<reference evidence="2" key="1">
    <citation type="submission" date="2016-11" db="EMBL/GenBank/DDBJ databases">
        <authorList>
            <person name="Varghese N."/>
            <person name="Submissions S."/>
        </authorList>
    </citation>
    <scope>NUCLEOTIDE SEQUENCE [LARGE SCALE GENOMIC DNA]</scope>
    <source>
        <strain evidence="2">DSM 27623</strain>
    </source>
</reference>